<organism evidence="2 3">
    <name type="scientific">Mannheimia varigena USDA-ARS-USMARC-1296</name>
    <dbReference type="NCBI Taxonomy" id="1433287"/>
    <lineage>
        <taxon>Bacteria</taxon>
        <taxon>Pseudomonadati</taxon>
        <taxon>Pseudomonadota</taxon>
        <taxon>Gammaproteobacteria</taxon>
        <taxon>Pasteurellales</taxon>
        <taxon>Pasteurellaceae</taxon>
        <taxon>Mannheimia</taxon>
    </lineage>
</organism>
<dbReference type="RefSeq" id="WP_025217128.1">
    <property type="nucleotide sequence ID" value="NZ_CP006943.1"/>
</dbReference>
<feature type="domain" description="DUF551" evidence="1">
    <location>
        <begin position="7"/>
        <end position="75"/>
    </location>
</feature>
<evidence type="ECO:0000259" key="1">
    <source>
        <dbReference type="Pfam" id="PF04448"/>
    </source>
</evidence>
<dbReference type="Pfam" id="PF04448">
    <property type="entry name" value="DUF551"/>
    <property type="match status" value="1"/>
</dbReference>
<dbReference type="KEGG" id="mvi:X808_8690"/>
<dbReference type="InterPro" id="IPR007539">
    <property type="entry name" value="DUF551"/>
</dbReference>
<dbReference type="EMBL" id="CP006943">
    <property type="protein sequence ID" value="AHG75392.1"/>
    <property type="molecule type" value="Genomic_DNA"/>
</dbReference>
<sequence>MSKENNGWVSVEDRLPAIETDVLGLCNVLGKELILIVSLELADDECYFVAINHNGPDYENAIDVTHWRPLPEPPKED</sequence>
<proteinExistence type="predicted"/>
<dbReference type="Proteomes" id="UP000066995">
    <property type="component" value="Chromosome"/>
</dbReference>
<protein>
    <recommendedName>
        <fullName evidence="1">DUF551 domain-containing protein</fullName>
    </recommendedName>
</protein>
<dbReference type="HOGENOM" id="CLU_161918_1_0_6"/>
<evidence type="ECO:0000313" key="3">
    <source>
        <dbReference type="Proteomes" id="UP000066995"/>
    </source>
</evidence>
<dbReference type="STRING" id="1433287.X808_8690"/>
<reference evidence="2 3" key="1">
    <citation type="submission" date="2013-12" db="EMBL/GenBank/DDBJ databases">
        <title>Annotation of the Mannheimia varigena USDA-ARS-USMARC-1296 complete genome.</title>
        <authorList>
            <person name="Harhay G.P."/>
            <person name="Clawson M.L."/>
            <person name="Murray R.W."/>
            <person name="Lubbers B.V."/>
            <person name="Heaton M.P."/>
            <person name="Chitko-Mckown C.G."/>
            <person name="Harhay D.M."/>
            <person name="Smith T.P.L."/>
        </authorList>
    </citation>
    <scope>NUCLEOTIDE SEQUENCE [LARGE SCALE GENOMIC DNA]</scope>
    <source>
        <strain evidence="2 3">USDA-ARS-USMARC-1296</strain>
    </source>
</reference>
<name>W0QAS9_9PAST</name>
<keyword evidence="3" id="KW-1185">Reference proteome</keyword>
<accession>W0QAS9</accession>
<dbReference type="PATRIC" id="fig|1433287.3.peg.866"/>
<dbReference type="AlphaFoldDB" id="W0QAS9"/>
<gene>
    <name evidence="2" type="ORF">X808_8690</name>
</gene>
<evidence type="ECO:0000313" key="2">
    <source>
        <dbReference type="EMBL" id="AHG75392.1"/>
    </source>
</evidence>
<dbReference type="eggNOG" id="ENOG5031K89">
    <property type="taxonomic scope" value="Bacteria"/>
</dbReference>